<dbReference type="Proteomes" id="UP000239709">
    <property type="component" value="Chromosome"/>
</dbReference>
<dbReference type="PANTHER" id="PTHR37812">
    <property type="entry name" value="MU-LIKE PROPHAGE FLUMU PROTEIN C"/>
    <property type="match status" value="1"/>
</dbReference>
<proteinExistence type="predicted"/>
<evidence type="ECO:0000313" key="2">
    <source>
        <dbReference type="EMBL" id="AVO33682.1"/>
    </source>
</evidence>
<organism evidence="2 3">
    <name type="scientific">Ottowia oryzae</name>
    <dbReference type="NCBI Taxonomy" id="2109914"/>
    <lineage>
        <taxon>Bacteria</taxon>
        <taxon>Pseudomonadati</taxon>
        <taxon>Pseudomonadota</taxon>
        <taxon>Betaproteobacteria</taxon>
        <taxon>Burkholderiales</taxon>
        <taxon>Comamonadaceae</taxon>
        <taxon>Ottowia</taxon>
    </lineage>
</organism>
<dbReference type="Pfam" id="PF08765">
    <property type="entry name" value="Mor"/>
    <property type="match status" value="1"/>
</dbReference>
<dbReference type="OrthoDB" id="8906055at2"/>
<evidence type="ECO:0000313" key="3">
    <source>
        <dbReference type="Proteomes" id="UP000239709"/>
    </source>
</evidence>
<protein>
    <recommendedName>
        <fullName evidence="1">Mor transcription activator domain-containing protein</fullName>
    </recommendedName>
</protein>
<gene>
    <name evidence="2" type="ORF">C6570_04980</name>
</gene>
<evidence type="ECO:0000259" key="1">
    <source>
        <dbReference type="Pfam" id="PF08765"/>
    </source>
</evidence>
<name>A0A2S0MCR8_9BURK</name>
<dbReference type="SUPFAM" id="SSF46689">
    <property type="entry name" value="Homeodomain-like"/>
    <property type="match status" value="1"/>
</dbReference>
<reference evidence="2 3" key="1">
    <citation type="submission" date="2018-03" db="EMBL/GenBank/DDBJ databases">
        <title>Genome sequencing of Ottowia sp.</title>
        <authorList>
            <person name="Kim S.-J."/>
            <person name="Heo J."/>
            <person name="Kwon S.-W."/>
        </authorList>
    </citation>
    <scope>NUCLEOTIDE SEQUENCE [LARGE SCALE GENOMIC DNA]</scope>
    <source>
        <strain evidence="2 3">KADR8-3</strain>
    </source>
</reference>
<dbReference type="InterPro" id="IPR014875">
    <property type="entry name" value="Mor_transcription_activator"/>
</dbReference>
<dbReference type="InterPro" id="IPR009057">
    <property type="entry name" value="Homeodomain-like_sf"/>
</dbReference>
<dbReference type="InterPro" id="IPR052411">
    <property type="entry name" value="c-mor_Regulatory_Protein"/>
</dbReference>
<dbReference type="AlphaFoldDB" id="A0A2S0MCR8"/>
<dbReference type="RefSeq" id="WP_106702239.1">
    <property type="nucleotide sequence ID" value="NZ_CP027666.1"/>
</dbReference>
<dbReference type="Gene3D" id="1.10.10.60">
    <property type="entry name" value="Homeodomain-like"/>
    <property type="match status" value="1"/>
</dbReference>
<feature type="domain" description="Mor transcription activator" evidence="1">
    <location>
        <begin position="64"/>
        <end position="138"/>
    </location>
</feature>
<keyword evidence="3" id="KW-1185">Reference proteome</keyword>
<accession>A0A2S0MCR8</accession>
<sequence length="144" mass="16206">MGMRKHLTAAEAAVLDAVLPAGLTDEMRDVALCLYEALALEDSRAGQQQPAGDWLADLQRLARMAALQLQHLAREKGGRAIYLAKGVAMYLSARDRQMCDRFTGNNYRQLAAEFDLTEMRVRQIVDAWQREQFTRRQGLLPGLD</sequence>
<dbReference type="EMBL" id="CP027666">
    <property type="protein sequence ID" value="AVO33682.1"/>
    <property type="molecule type" value="Genomic_DNA"/>
</dbReference>
<dbReference type="KEGG" id="otk:C6570_04980"/>
<dbReference type="PANTHER" id="PTHR37812:SF1">
    <property type="entry name" value="MU-LIKE PROPHAGE FLUMU PROTEIN C"/>
    <property type="match status" value="1"/>
</dbReference>